<keyword evidence="7" id="KW-0547">Nucleotide-binding</keyword>
<dbReference type="InterPro" id="IPR029067">
    <property type="entry name" value="CDC48_domain_2-like_sf"/>
</dbReference>
<evidence type="ECO:0000256" key="9">
    <source>
        <dbReference type="ARBA" id="ARBA00022840"/>
    </source>
</evidence>
<keyword evidence="9" id="KW-0067">ATP-binding</keyword>
<comment type="catalytic activity">
    <reaction evidence="16">
        <text>ATP + H2O = ADP + phosphate + H(+)</text>
        <dbReference type="Rhea" id="RHEA:13065"/>
        <dbReference type="ChEBI" id="CHEBI:15377"/>
        <dbReference type="ChEBI" id="CHEBI:15378"/>
        <dbReference type="ChEBI" id="CHEBI:30616"/>
        <dbReference type="ChEBI" id="CHEBI:43474"/>
        <dbReference type="ChEBI" id="CHEBI:456216"/>
    </reaction>
    <physiologicalReaction direction="left-to-right" evidence="16">
        <dbReference type="Rhea" id="RHEA:13066"/>
    </physiologicalReaction>
</comment>
<reference evidence="19" key="1">
    <citation type="submission" date="2020-08" db="EMBL/GenBank/DDBJ databases">
        <title>Genome sequencing and assembly of the red palm weevil Rhynchophorus ferrugineus.</title>
        <authorList>
            <person name="Dias G.B."/>
            <person name="Bergman C.M."/>
            <person name="Manee M."/>
        </authorList>
    </citation>
    <scope>NUCLEOTIDE SEQUENCE</scope>
    <source>
        <strain evidence="19">AA-2017</strain>
        <tissue evidence="19">Whole larva</tissue>
    </source>
</reference>
<dbReference type="SUPFAM" id="SSF54585">
    <property type="entry name" value="Cdc48 domain 2-like"/>
    <property type="match status" value="1"/>
</dbReference>
<keyword evidence="5" id="KW-0962">Peroxisome biogenesis</keyword>
<evidence type="ECO:0000256" key="2">
    <source>
        <dbReference type="ARBA" id="ARBA00006914"/>
    </source>
</evidence>
<evidence type="ECO:0000256" key="15">
    <source>
        <dbReference type="ARBA" id="ARBA00046271"/>
    </source>
</evidence>
<gene>
    <name evidence="19" type="ORF">GWI33_019573</name>
</gene>
<dbReference type="InterPro" id="IPR050168">
    <property type="entry name" value="AAA_ATPase_domain"/>
</dbReference>
<evidence type="ECO:0000313" key="20">
    <source>
        <dbReference type="Proteomes" id="UP000625711"/>
    </source>
</evidence>
<dbReference type="Pfam" id="PF00004">
    <property type="entry name" value="AAA"/>
    <property type="match status" value="2"/>
</dbReference>
<evidence type="ECO:0000256" key="3">
    <source>
        <dbReference type="ARBA" id="ARBA00022448"/>
    </source>
</evidence>
<keyword evidence="10" id="KW-0653">Protein transport</keyword>
<evidence type="ECO:0000256" key="14">
    <source>
        <dbReference type="ARBA" id="ARBA00034532"/>
    </source>
</evidence>
<comment type="caution">
    <text evidence="19">The sequence shown here is derived from an EMBL/GenBank/DDBJ whole genome shotgun (WGS) entry which is preliminary data.</text>
</comment>
<protein>
    <recommendedName>
        <fullName evidence="14">Peroxisomal ATPase PEX1</fullName>
    </recommendedName>
    <alternativeName>
        <fullName evidence="13">Peroxin-1</fullName>
    </alternativeName>
</protein>
<dbReference type="Proteomes" id="UP000625711">
    <property type="component" value="Unassembled WGS sequence"/>
</dbReference>
<evidence type="ECO:0000256" key="7">
    <source>
        <dbReference type="ARBA" id="ARBA00022741"/>
    </source>
</evidence>
<keyword evidence="12" id="KW-0576">Peroxisome</keyword>
<organism evidence="19 20">
    <name type="scientific">Rhynchophorus ferrugineus</name>
    <name type="common">Red palm weevil</name>
    <name type="synonym">Curculio ferrugineus</name>
    <dbReference type="NCBI Taxonomy" id="354439"/>
    <lineage>
        <taxon>Eukaryota</taxon>
        <taxon>Metazoa</taxon>
        <taxon>Ecdysozoa</taxon>
        <taxon>Arthropoda</taxon>
        <taxon>Hexapoda</taxon>
        <taxon>Insecta</taxon>
        <taxon>Pterygota</taxon>
        <taxon>Neoptera</taxon>
        <taxon>Endopterygota</taxon>
        <taxon>Coleoptera</taxon>
        <taxon>Polyphaga</taxon>
        <taxon>Cucujiformia</taxon>
        <taxon>Curculionidae</taxon>
        <taxon>Dryophthorinae</taxon>
        <taxon>Rhynchophorus</taxon>
    </lineage>
</organism>
<evidence type="ECO:0000256" key="5">
    <source>
        <dbReference type="ARBA" id="ARBA00022593"/>
    </source>
</evidence>
<dbReference type="PANTHER" id="PTHR23077">
    <property type="entry name" value="AAA-FAMILY ATPASE"/>
    <property type="match status" value="1"/>
</dbReference>
<evidence type="ECO:0000256" key="8">
    <source>
        <dbReference type="ARBA" id="ARBA00022801"/>
    </source>
</evidence>
<dbReference type="GO" id="GO:0016558">
    <property type="term" value="P:protein import into peroxisome matrix"/>
    <property type="evidence" value="ECO:0007669"/>
    <property type="project" value="TreeGrafter"/>
</dbReference>
<dbReference type="CDD" id="cd19526">
    <property type="entry name" value="RecA-like_PEX1_r2"/>
    <property type="match status" value="1"/>
</dbReference>
<dbReference type="InterPro" id="IPR015342">
    <property type="entry name" value="PEX1-N_C-lobe"/>
</dbReference>
<dbReference type="InterPro" id="IPR003960">
    <property type="entry name" value="ATPase_AAA_CS"/>
</dbReference>
<dbReference type="SMART" id="SM00382">
    <property type="entry name" value="AAA"/>
    <property type="match status" value="2"/>
</dbReference>
<dbReference type="FunFam" id="3.40.50.300:FF:000149">
    <property type="entry name" value="Nuclear valosin-containing protein-like"/>
    <property type="match status" value="1"/>
</dbReference>
<evidence type="ECO:0000313" key="19">
    <source>
        <dbReference type="EMBL" id="KAF7267166.1"/>
    </source>
</evidence>
<evidence type="ECO:0000256" key="1">
    <source>
        <dbReference type="ARBA" id="ARBA00004514"/>
    </source>
</evidence>
<evidence type="ECO:0000256" key="13">
    <source>
        <dbReference type="ARBA" id="ARBA00032509"/>
    </source>
</evidence>
<keyword evidence="3" id="KW-0813">Transport</keyword>
<keyword evidence="6" id="KW-0677">Repeat</keyword>
<feature type="domain" description="AAA+ ATPase" evidence="18">
    <location>
        <begin position="443"/>
        <end position="584"/>
    </location>
</feature>
<dbReference type="Gene3D" id="1.10.8.60">
    <property type="match status" value="2"/>
</dbReference>
<dbReference type="InterPro" id="IPR027417">
    <property type="entry name" value="P-loop_NTPase"/>
</dbReference>
<sequence>MFDSVLRVKYVHHKSCFLYLSTEHTQLNTGTCLRLSYNDNETAYFSANIVRNIVDSDCIGINSLYAKVLSIKENDLVNVSEIEQLPVVNSINIQPSNKTDYEVLELLASNVQSHLLDLVRIVNVGQKIVIWIGNNISIVVYVESVQPIYPGTLDFLTEVVIKPPDTNMKKKELYVNSDYMKNFVSFLNANSSLTSSHCPQELKLKNTNFELIYRLIPISELPVNLKHTQPFKVFIFKDSLHNDYITQFNDHFFFKLIMLQNTYNTKELYVELCFLDDIIENRSPLYLNNLSNNVYVHNSILKYFQCDNGVRVCLKSISNELAQPSEICVQHCPGKHSKDTLENLKLVLSESKGKAQILNADFPIRIGDDFYCSLTFPPSMPSCCVIDGNDLRNCTFSFNIENVRLFDDRTSDNIKQRFCEELEVVQQLADNVLSVLWRRGYFQSEHTIITGRNGMGKTQFLNYISVAFKEYPYFLYVETIECKAIKGKTVDSLHKIFMDCFSKLVLCQPSVLVLDDLHVLCERCEGEETPNTVYINRVSEMLCNLLWTYTETNKIAVLASVESLSKLNRYIYRSRGNHLFKNIFGLNDLTKTDRLLLLKYFFNQSDTNNLDYNELLMKTDGFVVQDIKDFYDKALFEAYKEGSSKKHPVIDQNCCERALKKTCSLALQNVKFHSPGSKTFDDIGGLSDVKTIMIESFLWPVKYSNIFSKAPLRLQSGLLLYGCPGTGKTLLAGAAAKQCNLRLISIKGPELLSKYIGASEQAVRDVFDKAQRAKPCVLFFDEFDSLAPRRGHDNTGVTDRVVNQFLTQLDGVESLTGVCVLAATSRPDLLDPALLRPGRLDKQILCQMPDTNDRLDILRILSRKLDFGDDVNLEEIAEKTEDFSGADLQSLLYSAQLASMKLTDDQDLDLSITQITQTLLLDALSKTRPSLTKSERRKYEQIYATFQGGNLDDFKAGSKVTLA</sequence>
<dbReference type="GO" id="GO:0005829">
    <property type="term" value="C:cytosol"/>
    <property type="evidence" value="ECO:0007669"/>
    <property type="project" value="UniProtKB-SubCell"/>
</dbReference>
<feature type="domain" description="AAA+ ATPase" evidence="18">
    <location>
        <begin position="714"/>
        <end position="849"/>
    </location>
</feature>
<dbReference type="InterPro" id="IPR041569">
    <property type="entry name" value="AAA_lid_3"/>
</dbReference>
<dbReference type="InterPro" id="IPR003593">
    <property type="entry name" value="AAA+_ATPase"/>
</dbReference>
<dbReference type="SUPFAM" id="SSF52540">
    <property type="entry name" value="P-loop containing nucleoside triphosphate hydrolases"/>
    <property type="match status" value="2"/>
</dbReference>
<dbReference type="AlphaFoldDB" id="A0A834M435"/>
<dbReference type="Gene3D" id="3.10.330.10">
    <property type="match status" value="1"/>
</dbReference>
<proteinExistence type="inferred from homology"/>
<evidence type="ECO:0000256" key="16">
    <source>
        <dbReference type="ARBA" id="ARBA00048778"/>
    </source>
</evidence>
<dbReference type="OrthoDB" id="8173462at2759"/>
<evidence type="ECO:0000256" key="6">
    <source>
        <dbReference type="ARBA" id="ARBA00022737"/>
    </source>
</evidence>
<keyword evidence="11" id="KW-0472">Membrane</keyword>
<evidence type="ECO:0000256" key="12">
    <source>
        <dbReference type="ARBA" id="ARBA00023140"/>
    </source>
</evidence>
<evidence type="ECO:0000256" key="10">
    <source>
        <dbReference type="ARBA" id="ARBA00022927"/>
    </source>
</evidence>
<dbReference type="Pfam" id="PF09262">
    <property type="entry name" value="PEX-1N"/>
    <property type="match status" value="1"/>
</dbReference>
<dbReference type="GO" id="GO:0016887">
    <property type="term" value="F:ATP hydrolysis activity"/>
    <property type="evidence" value="ECO:0007669"/>
    <property type="project" value="InterPro"/>
</dbReference>
<comment type="subcellular location">
    <subcellularLocation>
        <location evidence="1">Cytoplasm</location>
        <location evidence="1">Cytosol</location>
    </subcellularLocation>
    <subcellularLocation>
        <location evidence="15">Peroxisome membrane</location>
    </subcellularLocation>
</comment>
<name>A0A834M435_RHYFE</name>
<evidence type="ECO:0000256" key="11">
    <source>
        <dbReference type="ARBA" id="ARBA00023136"/>
    </source>
</evidence>
<dbReference type="PROSITE" id="PS00674">
    <property type="entry name" value="AAA"/>
    <property type="match status" value="1"/>
</dbReference>
<dbReference type="Pfam" id="PF17862">
    <property type="entry name" value="AAA_lid_3"/>
    <property type="match status" value="1"/>
</dbReference>
<dbReference type="InterPro" id="IPR003959">
    <property type="entry name" value="ATPase_AAA_core"/>
</dbReference>
<dbReference type="EMBL" id="JAACXV010014459">
    <property type="protein sequence ID" value="KAF7267166.1"/>
    <property type="molecule type" value="Genomic_DNA"/>
</dbReference>
<dbReference type="GO" id="GO:0005778">
    <property type="term" value="C:peroxisomal membrane"/>
    <property type="evidence" value="ECO:0007669"/>
    <property type="project" value="UniProtKB-SubCell"/>
</dbReference>
<evidence type="ECO:0000256" key="17">
    <source>
        <dbReference type="ARBA" id="ARBA00064205"/>
    </source>
</evidence>
<dbReference type="GO" id="GO:0005524">
    <property type="term" value="F:ATP binding"/>
    <property type="evidence" value="ECO:0007669"/>
    <property type="project" value="UniProtKB-KW"/>
</dbReference>
<dbReference type="PANTHER" id="PTHR23077:SF12">
    <property type="entry name" value="PEROXISOMAL ATPASE PEX1"/>
    <property type="match status" value="1"/>
</dbReference>
<keyword evidence="20" id="KW-1185">Reference proteome</keyword>
<evidence type="ECO:0000256" key="4">
    <source>
        <dbReference type="ARBA" id="ARBA00022490"/>
    </source>
</evidence>
<comment type="subunit">
    <text evidence="17">Interacts with PEX6; forming the PEX1-PEX6 AAA ATPase complex, which is composed of a heterohexamer formed by a trimer of PEX1-PEX6 dimers.</text>
</comment>
<dbReference type="Gene3D" id="3.40.50.300">
    <property type="entry name" value="P-loop containing nucleotide triphosphate hydrolases"/>
    <property type="match status" value="2"/>
</dbReference>
<dbReference type="FunFam" id="1.10.8.60:FF:000105">
    <property type="entry name" value="PeRoXisome assembly factor"/>
    <property type="match status" value="1"/>
</dbReference>
<accession>A0A834M435</accession>
<keyword evidence="8" id="KW-0378">Hydrolase</keyword>
<comment type="similarity">
    <text evidence="2">Belongs to the AAA ATPase family.</text>
</comment>
<evidence type="ECO:0000259" key="18">
    <source>
        <dbReference type="SMART" id="SM00382"/>
    </source>
</evidence>
<keyword evidence="4" id="KW-0963">Cytoplasm</keyword>